<evidence type="ECO:0000256" key="4">
    <source>
        <dbReference type="ARBA" id="ARBA00022896"/>
    </source>
</evidence>
<keyword evidence="11" id="KW-1185">Reference proteome</keyword>
<dbReference type="PANTHER" id="PTHR10869:SF246">
    <property type="entry name" value="TRANSMEMBRANE PROLYL 4-HYDROXYLASE"/>
    <property type="match status" value="1"/>
</dbReference>
<keyword evidence="8" id="KW-0325">Glycoprotein</keyword>
<evidence type="ECO:0000256" key="6">
    <source>
        <dbReference type="ARBA" id="ARBA00023002"/>
    </source>
</evidence>
<comment type="caution">
    <text evidence="10">The sequence shown here is derived from an EMBL/GenBank/DDBJ whole genome shotgun (WGS) entry which is preliminary data.</text>
</comment>
<reference evidence="10 11" key="1">
    <citation type="submission" date="2020-08" db="EMBL/GenBank/DDBJ databases">
        <title>Genomic Encyclopedia of Type Strains, Phase IV (KMG-IV): sequencing the most valuable type-strain genomes for metagenomic binning, comparative biology and taxonomic classification.</title>
        <authorList>
            <person name="Goeker M."/>
        </authorList>
    </citation>
    <scope>NUCLEOTIDE SEQUENCE [LARGE SCALE GENOMIC DNA]</scope>
    <source>
        <strain evidence="10 11">DSM 27244</strain>
    </source>
</reference>
<dbReference type="InterPro" id="IPR006620">
    <property type="entry name" value="Pro_4_hyd_alph"/>
</dbReference>
<dbReference type="EC" id="1.14.11.2" evidence="10"/>
<dbReference type="EMBL" id="JACIJJ010000002">
    <property type="protein sequence ID" value="MBB5698449.1"/>
    <property type="molecule type" value="Genomic_DNA"/>
</dbReference>
<evidence type="ECO:0000313" key="10">
    <source>
        <dbReference type="EMBL" id="MBB5698449.1"/>
    </source>
</evidence>
<evidence type="ECO:0000256" key="3">
    <source>
        <dbReference type="ARBA" id="ARBA00022824"/>
    </source>
</evidence>
<dbReference type="InterPro" id="IPR005123">
    <property type="entry name" value="Oxoglu/Fe-dep_dioxygenase_dom"/>
</dbReference>
<keyword evidence="7" id="KW-0408">Iron</keyword>
<dbReference type="PROSITE" id="PS51471">
    <property type="entry name" value="FE2OG_OXY"/>
    <property type="match status" value="1"/>
</dbReference>
<keyword evidence="6 10" id="KW-0560">Oxidoreductase</keyword>
<dbReference type="AlphaFoldDB" id="A0A7W9AQE5"/>
<evidence type="ECO:0000256" key="2">
    <source>
        <dbReference type="ARBA" id="ARBA00022723"/>
    </source>
</evidence>
<dbReference type="InterPro" id="IPR044862">
    <property type="entry name" value="Pro_4_hyd_alph_FE2OG_OXY"/>
</dbReference>
<dbReference type="InterPro" id="IPR011990">
    <property type="entry name" value="TPR-like_helical_dom_sf"/>
</dbReference>
<dbReference type="GO" id="GO:0031418">
    <property type="term" value="F:L-ascorbic acid binding"/>
    <property type="evidence" value="ECO:0007669"/>
    <property type="project" value="UniProtKB-KW"/>
</dbReference>
<organism evidence="10 11">
    <name type="scientific">Sphingomonas yantingensis</name>
    <dbReference type="NCBI Taxonomy" id="1241761"/>
    <lineage>
        <taxon>Bacteria</taxon>
        <taxon>Pseudomonadati</taxon>
        <taxon>Pseudomonadota</taxon>
        <taxon>Alphaproteobacteria</taxon>
        <taxon>Sphingomonadales</taxon>
        <taxon>Sphingomonadaceae</taxon>
        <taxon>Sphingomonas</taxon>
    </lineage>
</organism>
<evidence type="ECO:0000259" key="9">
    <source>
        <dbReference type="PROSITE" id="PS51471"/>
    </source>
</evidence>
<keyword evidence="2" id="KW-0479">Metal-binding</keyword>
<keyword evidence="3" id="KW-0256">Endoplasmic reticulum</keyword>
<keyword evidence="5" id="KW-0223">Dioxygenase</keyword>
<keyword evidence="4" id="KW-0847">Vitamin C</keyword>
<evidence type="ECO:0000256" key="1">
    <source>
        <dbReference type="ARBA" id="ARBA00001961"/>
    </source>
</evidence>
<accession>A0A7W9AQE5</accession>
<evidence type="ECO:0000256" key="8">
    <source>
        <dbReference type="ARBA" id="ARBA00023180"/>
    </source>
</evidence>
<sequence>MTRDDADALLARGQTEAAIAALTAAGRGGDGRAWFRLAILRLTGDRIARDLPGARAALAAARIAGDPDAALMEVALTANGTGAPRDWRGAVTLLEAAARRDRVAQAHLALLTAMDLDADGLPRRLPELRPLSTAPRIGIAHGFLTAAEGRHIVEAAAELLEPSMVVDPRTGRQVPHPIRTSRSAAIGPTRETLPIQAILRRIALLSDTGVEQGEPLTLLDYRPGQEYRPHHDAIPGLANQRIATVLLYLNQGYAGGATRFTRSGLTIEGRGGDALVFGNTLPDGRPDPDAEHAGLPVIEGHKLLATRWIRGAPIDPWTMGGS</sequence>
<dbReference type="RefSeq" id="WP_184027129.1">
    <property type="nucleotide sequence ID" value="NZ_JACIJJ010000002.1"/>
</dbReference>
<dbReference type="PANTHER" id="PTHR10869">
    <property type="entry name" value="PROLYL 4-HYDROXYLASE ALPHA SUBUNIT"/>
    <property type="match status" value="1"/>
</dbReference>
<evidence type="ECO:0000256" key="5">
    <source>
        <dbReference type="ARBA" id="ARBA00022964"/>
    </source>
</evidence>
<proteinExistence type="predicted"/>
<evidence type="ECO:0000313" key="11">
    <source>
        <dbReference type="Proteomes" id="UP000557739"/>
    </source>
</evidence>
<dbReference type="GO" id="GO:0004656">
    <property type="term" value="F:procollagen-proline 4-dioxygenase activity"/>
    <property type="evidence" value="ECO:0007669"/>
    <property type="project" value="UniProtKB-EC"/>
</dbReference>
<dbReference type="Proteomes" id="UP000557739">
    <property type="component" value="Unassembled WGS sequence"/>
</dbReference>
<dbReference type="Pfam" id="PF13640">
    <property type="entry name" value="2OG-FeII_Oxy_3"/>
    <property type="match status" value="1"/>
</dbReference>
<name>A0A7W9AQE5_9SPHN</name>
<dbReference type="SUPFAM" id="SSF81901">
    <property type="entry name" value="HCP-like"/>
    <property type="match status" value="1"/>
</dbReference>
<comment type="cofactor">
    <cofactor evidence="1">
        <name>L-ascorbate</name>
        <dbReference type="ChEBI" id="CHEBI:38290"/>
    </cofactor>
</comment>
<dbReference type="InterPro" id="IPR045054">
    <property type="entry name" value="P4HA-like"/>
</dbReference>
<evidence type="ECO:0000256" key="7">
    <source>
        <dbReference type="ARBA" id="ARBA00023004"/>
    </source>
</evidence>
<gene>
    <name evidence="10" type="ORF">FHR19_001794</name>
</gene>
<dbReference type="Gene3D" id="2.60.120.620">
    <property type="entry name" value="q2cbj1_9rhob like domain"/>
    <property type="match status" value="1"/>
</dbReference>
<feature type="domain" description="Fe2OG dioxygenase" evidence="9">
    <location>
        <begin position="212"/>
        <end position="311"/>
    </location>
</feature>
<protein>
    <submittedName>
        <fullName evidence="10">Prolyl 4-hydroxylase</fullName>
        <ecNumber evidence="10">1.14.11.2</ecNumber>
    </submittedName>
</protein>
<dbReference type="SMART" id="SM00702">
    <property type="entry name" value="P4Hc"/>
    <property type="match status" value="1"/>
</dbReference>
<dbReference type="GO" id="GO:0005506">
    <property type="term" value="F:iron ion binding"/>
    <property type="evidence" value="ECO:0007669"/>
    <property type="project" value="InterPro"/>
</dbReference>
<dbReference type="Gene3D" id="1.25.40.10">
    <property type="entry name" value="Tetratricopeptide repeat domain"/>
    <property type="match status" value="1"/>
</dbReference>